<name>A0A511N6S3_DEIC1</name>
<reference evidence="1 2" key="1">
    <citation type="submission" date="2019-07" db="EMBL/GenBank/DDBJ databases">
        <title>Whole genome shotgun sequence of Deinococcus cellulosilyticus NBRC 106333.</title>
        <authorList>
            <person name="Hosoyama A."/>
            <person name="Uohara A."/>
            <person name="Ohji S."/>
            <person name="Ichikawa N."/>
        </authorList>
    </citation>
    <scope>NUCLEOTIDE SEQUENCE [LARGE SCALE GENOMIC DNA]</scope>
    <source>
        <strain evidence="1 2">NBRC 106333</strain>
    </source>
</reference>
<evidence type="ECO:0000313" key="1">
    <source>
        <dbReference type="EMBL" id="GEM48539.1"/>
    </source>
</evidence>
<keyword evidence="2" id="KW-1185">Reference proteome</keyword>
<evidence type="ECO:0000313" key="2">
    <source>
        <dbReference type="Proteomes" id="UP000321306"/>
    </source>
</evidence>
<protein>
    <recommendedName>
        <fullName evidence="3">Spore coat protein U domain-containing protein</fullName>
    </recommendedName>
</protein>
<sequence>MMLCVTARADCIIQLNTPVLPDYSATQASVGSLSFDVLCSGDPISYQMQLQTSNGAFQGLDYQGLLSSGSRTLFYSIYNVLPDLGAGVAPSPTVFNSSRHFAYTIEIPAGQWQPTAGVYQATLTLNLMVQ</sequence>
<proteinExistence type="predicted"/>
<comment type="caution">
    <text evidence="1">The sequence shown here is derived from an EMBL/GenBank/DDBJ whole genome shotgun (WGS) entry which is preliminary data.</text>
</comment>
<gene>
    <name evidence="1" type="ORF">DC3_41740</name>
</gene>
<organism evidence="1 2">
    <name type="scientific">Deinococcus cellulosilyticus (strain DSM 18568 / NBRC 106333 / KACC 11606 / 5516J-15)</name>
    <dbReference type="NCBI Taxonomy" id="1223518"/>
    <lineage>
        <taxon>Bacteria</taxon>
        <taxon>Thermotogati</taxon>
        <taxon>Deinococcota</taxon>
        <taxon>Deinococci</taxon>
        <taxon>Deinococcales</taxon>
        <taxon>Deinococcaceae</taxon>
        <taxon>Deinococcus</taxon>
    </lineage>
</organism>
<evidence type="ECO:0008006" key="3">
    <source>
        <dbReference type="Google" id="ProtNLM"/>
    </source>
</evidence>
<dbReference type="Proteomes" id="UP000321306">
    <property type="component" value="Unassembled WGS sequence"/>
</dbReference>
<dbReference type="AlphaFoldDB" id="A0A511N6S3"/>
<dbReference type="EMBL" id="BJXB01000022">
    <property type="protein sequence ID" value="GEM48539.1"/>
    <property type="molecule type" value="Genomic_DNA"/>
</dbReference>
<accession>A0A511N6S3</accession>